<organism evidence="1 2">
    <name type="scientific">Strongyloides venezuelensis</name>
    <name type="common">Threadworm</name>
    <dbReference type="NCBI Taxonomy" id="75913"/>
    <lineage>
        <taxon>Eukaryota</taxon>
        <taxon>Metazoa</taxon>
        <taxon>Ecdysozoa</taxon>
        <taxon>Nematoda</taxon>
        <taxon>Chromadorea</taxon>
        <taxon>Rhabditida</taxon>
        <taxon>Tylenchina</taxon>
        <taxon>Panagrolaimomorpha</taxon>
        <taxon>Strongyloidoidea</taxon>
        <taxon>Strongyloididae</taxon>
        <taxon>Strongyloides</taxon>
    </lineage>
</organism>
<name>A0A0K0G5I0_STRVS</name>
<dbReference type="Proteomes" id="UP000035680">
    <property type="component" value="Unassembled WGS sequence"/>
</dbReference>
<sequence length="123" mass="13914">MLCTGGRISKFDTIRIRNLEFIENYVRVNPGLPTKTSRSLLFETKAFDDTCSCPVFTLKQYIVSVSKNAGDHFSATKSTLATWIKLICLQSGIQPINSHVIRKMVTSLIFFNGFFLSHAFPKF</sequence>
<evidence type="ECO:0000313" key="2">
    <source>
        <dbReference type="WBParaSite" id="SVE_2000000.1"/>
    </source>
</evidence>
<protein>
    <submittedName>
        <fullName evidence="2">Tyr recombinase domain-containing protein</fullName>
    </submittedName>
</protein>
<dbReference type="AlphaFoldDB" id="A0A0K0G5I0"/>
<dbReference type="STRING" id="75913.A0A0K0G5I0"/>
<keyword evidence="1" id="KW-1185">Reference proteome</keyword>
<reference evidence="2" key="2">
    <citation type="submission" date="2015-08" db="UniProtKB">
        <authorList>
            <consortium name="WormBaseParasite"/>
        </authorList>
    </citation>
    <scope>IDENTIFICATION</scope>
</reference>
<reference evidence="1" key="1">
    <citation type="submission" date="2014-07" db="EMBL/GenBank/DDBJ databases">
        <authorList>
            <person name="Martin A.A"/>
            <person name="De Silva N."/>
        </authorList>
    </citation>
    <scope>NUCLEOTIDE SEQUENCE</scope>
</reference>
<dbReference type="WBParaSite" id="SVE_2000000.1">
    <property type="protein sequence ID" value="SVE_2000000.1"/>
    <property type="gene ID" value="SVE_2000000"/>
</dbReference>
<evidence type="ECO:0000313" key="1">
    <source>
        <dbReference type="Proteomes" id="UP000035680"/>
    </source>
</evidence>
<proteinExistence type="predicted"/>
<accession>A0A0K0G5I0</accession>